<dbReference type="HAMAP" id="MF_02071">
    <property type="entry name" value="RlpA"/>
    <property type="match status" value="1"/>
</dbReference>
<dbReference type="AlphaFoldDB" id="A0A515DC61"/>
<keyword evidence="6" id="KW-0732">Signal</keyword>
<keyword evidence="3" id="KW-0472">Membrane</keyword>
<keyword evidence="1 3" id="KW-0456">Lyase</keyword>
<dbReference type="Proteomes" id="UP000316798">
    <property type="component" value="Chromosome"/>
</dbReference>
<dbReference type="KEGG" id="rhf:EUB48_12190"/>
<evidence type="ECO:0000256" key="2">
    <source>
        <dbReference type="ARBA" id="ARBA00023316"/>
    </source>
</evidence>
<protein>
    <recommendedName>
        <fullName evidence="3">Endolytic peptidoglycan transglycosylase RlpA</fullName>
        <ecNumber evidence="3">4.2.2.-</ecNumber>
    </recommendedName>
</protein>
<dbReference type="InterPro" id="IPR036908">
    <property type="entry name" value="RlpA-like_sf"/>
</dbReference>
<dbReference type="InterPro" id="IPR034718">
    <property type="entry name" value="RlpA"/>
</dbReference>
<dbReference type="GO" id="GO:0000270">
    <property type="term" value="P:peptidoglycan metabolic process"/>
    <property type="evidence" value="ECO:0007669"/>
    <property type="project" value="UniProtKB-UniRule"/>
</dbReference>
<comment type="similarity">
    <text evidence="3 4">Belongs to the RlpA family.</text>
</comment>
<dbReference type="Gene3D" id="2.40.40.10">
    <property type="entry name" value="RlpA-like domain"/>
    <property type="match status" value="1"/>
</dbReference>
<dbReference type="PANTHER" id="PTHR34183:SF1">
    <property type="entry name" value="ENDOLYTIC PEPTIDOGLYCAN TRANSGLYCOSYLASE RLPA"/>
    <property type="match status" value="1"/>
</dbReference>
<dbReference type="InterPro" id="IPR012997">
    <property type="entry name" value="RplA"/>
</dbReference>
<dbReference type="EC" id="4.2.2.-" evidence="3"/>
<evidence type="ECO:0000256" key="5">
    <source>
        <dbReference type="SAM" id="MobiDB-lite"/>
    </source>
</evidence>
<feature type="compositionally biased region" description="Low complexity" evidence="5">
    <location>
        <begin position="33"/>
        <end position="49"/>
    </location>
</feature>
<gene>
    <name evidence="3" type="primary">rlpA</name>
    <name evidence="8" type="ORF">EUB48_12190</name>
</gene>
<accession>A0A515DC61</accession>
<name>A0A515DC61_9BURK</name>
<feature type="domain" description="RlpA-like protein double-psi beta-barrel" evidence="7">
    <location>
        <begin position="72"/>
        <end position="160"/>
    </location>
</feature>
<dbReference type="EMBL" id="CP035503">
    <property type="protein sequence ID" value="QDL37950.1"/>
    <property type="molecule type" value="Genomic_DNA"/>
</dbReference>
<dbReference type="PROSITE" id="PS51257">
    <property type="entry name" value="PROKAR_LIPOPROTEIN"/>
    <property type="match status" value="1"/>
</dbReference>
<dbReference type="NCBIfam" id="TIGR00413">
    <property type="entry name" value="rlpA"/>
    <property type="match status" value="1"/>
</dbReference>
<dbReference type="GO" id="GO:0071555">
    <property type="term" value="P:cell wall organization"/>
    <property type="evidence" value="ECO:0007669"/>
    <property type="project" value="UniProtKB-KW"/>
</dbReference>
<dbReference type="SUPFAM" id="SSF50685">
    <property type="entry name" value="Barwin-like endoglucanases"/>
    <property type="match status" value="1"/>
</dbReference>
<evidence type="ECO:0000256" key="6">
    <source>
        <dbReference type="SAM" id="SignalP"/>
    </source>
</evidence>
<dbReference type="GO" id="GO:0008932">
    <property type="term" value="F:lytic endotransglycosylase activity"/>
    <property type="evidence" value="ECO:0007669"/>
    <property type="project" value="UniProtKB-UniRule"/>
</dbReference>
<keyword evidence="9" id="KW-1185">Reference proteome</keyword>
<feature type="signal peptide" evidence="6">
    <location>
        <begin position="1"/>
        <end position="22"/>
    </location>
</feature>
<evidence type="ECO:0000256" key="1">
    <source>
        <dbReference type="ARBA" id="ARBA00023239"/>
    </source>
</evidence>
<sequence length="180" mass="18359">MRKSAIPVLAVLTLVLAGCSSAPPRPDVAALSPSTTQPAQALAATPPTAGDDRSDAATAADAPAAAVVPTAQRGLASWYGPRFHGRRTASGERFDMHALTAAHLKLPLGSYARVTLLSSGKSVVVRITDRGPHAAHRVIDLSRAAAVQLGLLKRGVGEVAVQQVAPPDQVALAGQANSAE</sequence>
<reference evidence="8 9" key="1">
    <citation type="submission" date="2019-01" db="EMBL/GenBank/DDBJ databases">
        <title>Genomic insights into a novel species Rhodoferax sp.</title>
        <authorList>
            <person name="Jin L."/>
        </authorList>
    </citation>
    <scope>NUCLEOTIDE SEQUENCE [LARGE SCALE GENOMIC DNA]</scope>
    <source>
        <strain evidence="8 9">CHu59-6-5</strain>
    </source>
</reference>
<dbReference type="CDD" id="cd22268">
    <property type="entry name" value="DPBB_RlpA-like"/>
    <property type="match status" value="1"/>
</dbReference>
<evidence type="ECO:0000256" key="3">
    <source>
        <dbReference type="HAMAP-Rule" id="MF_02071"/>
    </source>
</evidence>
<keyword evidence="2 3" id="KW-0961">Cell wall biogenesis/degradation</keyword>
<evidence type="ECO:0000313" key="8">
    <source>
        <dbReference type="EMBL" id="QDL37950.1"/>
    </source>
</evidence>
<organism evidence="8 9">
    <name type="scientific">Rhodoferax sediminis</name>
    <dbReference type="NCBI Taxonomy" id="2509614"/>
    <lineage>
        <taxon>Bacteria</taxon>
        <taxon>Pseudomonadati</taxon>
        <taxon>Pseudomonadota</taxon>
        <taxon>Betaproteobacteria</taxon>
        <taxon>Burkholderiales</taxon>
        <taxon>Comamonadaceae</taxon>
        <taxon>Rhodoferax</taxon>
    </lineage>
</organism>
<dbReference type="GO" id="GO:0005886">
    <property type="term" value="C:plasma membrane"/>
    <property type="evidence" value="ECO:0007669"/>
    <property type="project" value="UniProtKB-SubCell"/>
</dbReference>
<evidence type="ECO:0000256" key="4">
    <source>
        <dbReference type="RuleBase" id="RU003495"/>
    </source>
</evidence>
<proteinExistence type="inferred from homology"/>
<keyword evidence="3" id="KW-1003">Cell membrane</keyword>
<dbReference type="OrthoDB" id="9779128at2"/>
<comment type="function">
    <text evidence="3">Lytic transglycosylase with a strong preference for naked glycan strands that lack stem peptides.</text>
</comment>
<evidence type="ECO:0000259" key="7">
    <source>
        <dbReference type="Pfam" id="PF03330"/>
    </source>
</evidence>
<evidence type="ECO:0000313" key="9">
    <source>
        <dbReference type="Proteomes" id="UP000316798"/>
    </source>
</evidence>
<feature type="chain" id="PRO_5022276863" description="Endolytic peptidoglycan transglycosylase RlpA" evidence="6">
    <location>
        <begin position="23"/>
        <end position="180"/>
    </location>
</feature>
<comment type="subcellular location">
    <subcellularLocation>
        <location evidence="3">Cell membrane</location>
        <topology evidence="3">Lipid-anchor</topology>
    </subcellularLocation>
</comment>
<dbReference type="PANTHER" id="PTHR34183">
    <property type="entry name" value="ENDOLYTIC PEPTIDOGLYCAN TRANSGLYCOSYLASE RLPA"/>
    <property type="match status" value="1"/>
</dbReference>
<dbReference type="RefSeq" id="WP_142819374.1">
    <property type="nucleotide sequence ID" value="NZ_CP035503.1"/>
</dbReference>
<keyword evidence="3" id="KW-0449">Lipoprotein</keyword>
<dbReference type="Pfam" id="PF03330">
    <property type="entry name" value="DPBB_1"/>
    <property type="match status" value="1"/>
</dbReference>
<dbReference type="InterPro" id="IPR009009">
    <property type="entry name" value="RlpA-like_DPBB"/>
</dbReference>
<keyword evidence="3" id="KW-0564">Palmitate</keyword>
<feature type="region of interest" description="Disordered" evidence="5">
    <location>
        <begin position="25"/>
        <end position="58"/>
    </location>
</feature>